<sequence length="444" mass="48840">MEATTALRFAVAMRASNTVGQANAQWVERESDEIVPPAGTMRTRSQTGAKNSITGKRKKSDHCAAHEDGAGRKRGRLSPPEASGRGMARHNSAGTKEGLRSPRVKKSVFEKRKENVKSAQDNGARDKQTHESPDQEMTNCSPAGTEIAEVPGVAQPTCRDDNLIGDTISPTPILALPAMAVQSSAPIAASKKQRNSSHTENQQDPVPIQDNSIEHCSSLLSDGNGVQSHEEHLHEQNTNCEAPTQRSEDFHEILESANLPPKLADTQCQPERGNSNQATPSLTQQGAEKGSCTASLTRKPVRLQSNSAGKNKQLKNVRRDKPMKSRKPDLKRIRAAELRWKHLMQSIVSAKFSPGSATVDDKLPHSGAEQTMSAENCQSNETLSVHKKRKRLVRHDSSSAARSRPKVLRQQQKIGKQLRRLLRWIKTWLIQANFSQVIVSVFLQ</sequence>
<feature type="region of interest" description="Disordered" evidence="1">
    <location>
        <begin position="185"/>
        <end position="245"/>
    </location>
</feature>
<feature type="region of interest" description="Disordered" evidence="1">
    <location>
        <begin position="263"/>
        <end position="329"/>
    </location>
</feature>
<feature type="compositionally biased region" description="Polar residues" evidence="1">
    <location>
        <begin position="368"/>
        <end position="383"/>
    </location>
</feature>
<proteinExistence type="predicted"/>
<feature type="region of interest" description="Disordered" evidence="1">
    <location>
        <begin position="30"/>
        <end position="149"/>
    </location>
</feature>
<feature type="compositionally biased region" description="Polar residues" evidence="1">
    <location>
        <begin position="42"/>
        <end position="54"/>
    </location>
</feature>
<comment type="caution">
    <text evidence="2">The sequence shown here is derived from an EMBL/GenBank/DDBJ whole genome shotgun (WGS) entry which is preliminary data.</text>
</comment>
<accession>A0A9D4ZN48</accession>
<feature type="region of interest" description="Disordered" evidence="1">
    <location>
        <begin position="354"/>
        <end position="409"/>
    </location>
</feature>
<evidence type="ECO:0000313" key="2">
    <source>
        <dbReference type="EMBL" id="KAI5081594.1"/>
    </source>
</evidence>
<dbReference type="AlphaFoldDB" id="A0A9D4ZN48"/>
<feature type="compositionally biased region" description="Polar residues" evidence="1">
    <location>
        <begin position="196"/>
        <end position="227"/>
    </location>
</feature>
<protein>
    <submittedName>
        <fullName evidence="2">Uncharacterized protein</fullName>
    </submittedName>
</protein>
<dbReference type="Proteomes" id="UP000886520">
    <property type="component" value="Chromosome 2"/>
</dbReference>
<feature type="compositionally biased region" description="Basic and acidic residues" evidence="1">
    <location>
        <begin position="61"/>
        <end position="71"/>
    </location>
</feature>
<feature type="compositionally biased region" description="Polar residues" evidence="1">
    <location>
        <begin position="266"/>
        <end position="296"/>
    </location>
</feature>
<feature type="compositionally biased region" description="Polar residues" evidence="1">
    <location>
        <begin position="236"/>
        <end position="245"/>
    </location>
</feature>
<dbReference type="EMBL" id="JABFUD020000003">
    <property type="protein sequence ID" value="KAI5081594.1"/>
    <property type="molecule type" value="Genomic_DNA"/>
</dbReference>
<evidence type="ECO:0000256" key="1">
    <source>
        <dbReference type="SAM" id="MobiDB-lite"/>
    </source>
</evidence>
<organism evidence="2 3">
    <name type="scientific">Adiantum capillus-veneris</name>
    <name type="common">Maidenhair fern</name>
    <dbReference type="NCBI Taxonomy" id="13818"/>
    <lineage>
        <taxon>Eukaryota</taxon>
        <taxon>Viridiplantae</taxon>
        <taxon>Streptophyta</taxon>
        <taxon>Embryophyta</taxon>
        <taxon>Tracheophyta</taxon>
        <taxon>Polypodiopsida</taxon>
        <taxon>Polypodiidae</taxon>
        <taxon>Polypodiales</taxon>
        <taxon>Pteridineae</taxon>
        <taxon>Pteridaceae</taxon>
        <taxon>Vittarioideae</taxon>
        <taxon>Adiantum</taxon>
    </lineage>
</organism>
<reference evidence="2" key="1">
    <citation type="submission" date="2021-01" db="EMBL/GenBank/DDBJ databases">
        <title>Adiantum capillus-veneris genome.</title>
        <authorList>
            <person name="Fang Y."/>
            <person name="Liao Q."/>
        </authorList>
    </citation>
    <scope>NUCLEOTIDE SEQUENCE</scope>
    <source>
        <strain evidence="2">H3</strain>
        <tissue evidence="2">Leaf</tissue>
    </source>
</reference>
<gene>
    <name evidence="2" type="ORF">GOP47_0001337</name>
</gene>
<feature type="compositionally biased region" description="Basic and acidic residues" evidence="1">
    <location>
        <begin position="123"/>
        <end position="133"/>
    </location>
</feature>
<keyword evidence="3" id="KW-1185">Reference proteome</keyword>
<name>A0A9D4ZN48_ADICA</name>
<dbReference type="OrthoDB" id="1986694at2759"/>
<feature type="compositionally biased region" description="Basic and acidic residues" evidence="1">
    <location>
        <begin position="107"/>
        <end position="116"/>
    </location>
</feature>
<evidence type="ECO:0000313" key="3">
    <source>
        <dbReference type="Proteomes" id="UP000886520"/>
    </source>
</evidence>
<feature type="compositionally biased region" description="Basic and acidic residues" evidence="1">
    <location>
        <begin position="317"/>
        <end position="329"/>
    </location>
</feature>